<dbReference type="PANTHER" id="PTHR45138:SF9">
    <property type="entry name" value="DIGUANYLATE CYCLASE DGCM-RELATED"/>
    <property type="match status" value="1"/>
</dbReference>
<name>A0A2U8H2X0_9RHOO</name>
<dbReference type="GO" id="GO:0052621">
    <property type="term" value="F:diguanylate cyclase activity"/>
    <property type="evidence" value="ECO:0007669"/>
    <property type="project" value="UniProtKB-EC"/>
</dbReference>
<dbReference type="Proteomes" id="UP000244902">
    <property type="component" value="Chromosome"/>
</dbReference>
<dbReference type="FunFam" id="3.30.70.270:FF:000001">
    <property type="entry name" value="Diguanylate cyclase domain protein"/>
    <property type="match status" value="1"/>
</dbReference>
<reference evidence="6 7" key="1">
    <citation type="submission" date="2017-06" db="EMBL/GenBank/DDBJ databases">
        <title>Azoarcus sp. TSNA42 complete genome sequence.</title>
        <authorList>
            <person name="Woo J.-H."/>
            <person name="Kim H.-S."/>
        </authorList>
    </citation>
    <scope>NUCLEOTIDE SEQUENCE [LARGE SCALE GENOMIC DNA]</scope>
    <source>
        <strain evidence="6 7">TSNA42</strain>
    </source>
</reference>
<dbReference type="EC" id="2.7.7.65" evidence="1"/>
<dbReference type="GO" id="GO:0005886">
    <property type="term" value="C:plasma membrane"/>
    <property type="evidence" value="ECO:0007669"/>
    <property type="project" value="TreeGrafter"/>
</dbReference>
<sequence>MRGIFASSPVRSTTMRMDPPLDKAGEDLSAQHAAACWEPASNFMLAEGIDSCPIPIFVLDRNHVIAHWNRALAALSGLPPERQIGTRHQWEAFYPSARPTLADLVLDGALEDKVGQFYHEKSRRSPLTPGAFEAEDFFPSIGDGGRWLFFTAAPLRDESGEVVGAIETLQDVTEQKRAEQALRESEARYRLLSITDGLTGLYNARHFFARLESECERASRYRQPLSMLLLDADNFKQLNDTYGHLEGDCVLQALAKVISDSTRSADTNFRYGGEEFALLLPGTGLDEAERLAHRLCSSFASTAVVLSSGIVIRCTISIGVSQFRPGEKPAAFMHRADQGIYEAKDRGRNCVVAINADPPG</sequence>
<dbReference type="SMART" id="SM00267">
    <property type="entry name" value="GGDEF"/>
    <property type="match status" value="1"/>
</dbReference>
<dbReference type="CDD" id="cd01949">
    <property type="entry name" value="GGDEF"/>
    <property type="match status" value="1"/>
</dbReference>
<dbReference type="PROSITE" id="PS50112">
    <property type="entry name" value="PAS"/>
    <property type="match status" value="1"/>
</dbReference>
<dbReference type="Pfam" id="PF00990">
    <property type="entry name" value="GGDEF"/>
    <property type="match status" value="1"/>
</dbReference>
<dbReference type="PROSITE" id="PS50113">
    <property type="entry name" value="PAC"/>
    <property type="match status" value="1"/>
</dbReference>
<dbReference type="CDD" id="cd00130">
    <property type="entry name" value="PAS"/>
    <property type="match status" value="1"/>
</dbReference>
<evidence type="ECO:0000313" key="7">
    <source>
        <dbReference type="Proteomes" id="UP000244902"/>
    </source>
</evidence>
<dbReference type="PROSITE" id="PS50887">
    <property type="entry name" value="GGDEF"/>
    <property type="match status" value="1"/>
</dbReference>
<evidence type="ECO:0000259" key="5">
    <source>
        <dbReference type="PROSITE" id="PS50887"/>
    </source>
</evidence>
<dbReference type="NCBIfam" id="TIGR00254">
    <property type="entry name" value="GGDEF"/>
    <property type="match status" value="1"/>
</dbReference>
<dbReference type="Pfam" id="PF08448">
    <property type="entry name" value="PAS_4"/>
    <property type="match status" value="1"/>
</dbReference>
<evidence type="ECO:0000259" key="3">
    <source>
        <dbReference type="PROSITE" id="PS50112"/>
    </source>
</evidence>
<dbReference type="InterPro" id="IPR029787">
    <property type="entry name" value="Nucleotide_cyclase"/>
</dbReference>
<dbReference type="GO" id="GO:1902201">
    <property type="term" value="P:negative regulation of bacterial-type flagellum-dependent cell motility"/>
    <property type="evidence" value="ECO:0007669"/>
    <property type="project" value="TreeGrafter"/>
</dbReference>
<dbReference type="SUPFAM" id="SSF55785">
    <property type="entry name" value="PYP-like sensor domain (PAS domain)"/>
    <property type="match status" value="1"/>
</dbReference>
<feature type="domain" description="PAS" evidence="3">
    <location>
        <begin position="41"/>
        <end position="113"/>
    </location>
</feature>
<feature type="domain" description="GGDEF" evidence="5">
    <location>
        <begin position="223"/>
        <end position="356"/>
    </location>
</feature>
<dbReference type="EMBL" id="CP022188">
    <property type="protein sequence ID" value="AWI79075.1"/>
    <property type="molecule type" value="Genomic_DNA"/>
</dbReference>
<dbReference type="AlphaFoldDB" id="A0A2U8H2X0"/>
<dbReference type="SUPFAM" id="SSF55073">
    <property type="entry name" value="Nucleotide cyclase"/>
    <property type="match status" value="1"/>
</dbReference>
<dbReference type="InterPro" id="IPR000014">
    <property type="entry name" value="PAS"/>
</dbReference>
<dbReference type="InterPro" id="IPR000700">
    <property type="entry name" value="PAS-assoc_C"/>
</dbReference>
<dbReference type="InterPro" id="IPR013656">
    <property type="entry name" value="PAS_4"/>
</dbReference>
<dbReference type="GO" id="GO:0043709">
    <property type="term" value="P:cell adhesion involved in single-species biofilm formation"/>
    <property type="evidence" value="ECO:0007669"/>
    <property type="project" value="TreeGrafter"/>
</dbReference>
<dbReference type="PANTHER" id="PTHR45138">
    <property type="entry name" value="REGULATORY COMPONENTS OF SENSORY TRANSDUCTION SYSTEM"/>
    <property type="match status" value="1"/>
</dbReference>
<feature type="domain" description="PAC" evidence="4">
    <location>
        <begin position="132"/>
        <end position="184"/>
    </location>
</feature>
<dbReference type="InterPro" id="IPR000160">
    <property type="entry name" value="GGDEF_dom"/>
</dbReference>
<proteinExistence type="predicted"/>
<accession>A0A2U8H2X0</accession>
<evidence type="ECO:0000256" key="1">
    <source>
        <dbReference type="ARBA" id="ARBA00012528"/>
    </source>
</evidence>
<evidence type="ECO:0000313" key="6">
    <source>
        <dbReference type="EMBL" id="AWI79075.1"/>
    </source>
</evidence>
<evidence type="ECO:0000259" key="4">
    <source>
        <dbReference type="PROSITE" id="PS50113"/>
    </source>
</evidence>
<dbReference type="InterPro" id="IPR043128">
    <property type="entry name" value="Rev_trsase/Diguanyl_cyclase"/>
</dbReference>
<organism evidence="6 7">
    <name type="scientific">Parazoarcus communis</name>
    <dbReference type="NCBI Taxonomy" id="41977"/>
    <lineage>
        <taxon>Bacteria</taxon>
        <taxon>Pseudomonadati</taxon>
        <taxon>Pseudomonadota</taxon>
        <taxon>Betaproteobacteria</taxon>
        <taxon>Rhodocyclales</taxon>
        <taxon>Zoogloeaceae</taxon>
        <taxon>Parazoarcus</taxon>
    </lineage>
</organism>
<comment type="catalytic activity">
    <reaction evidence="2">
        <text>2 GTP = 3',3'-c-di-GMP + 2 diphosphate</text>
        <dbReference type="Rhea" id="RHEA:24898"/>
        <dbReference type="ChEBI" id="CHEBI:33019"/>
        <dbReference type="ChEBI" id="CHEBI:37565"/>
        <dbReference type="ChEBI" id="CHEBI:58805"/>
        <dbReference type="EC" id="2.7.7.65"/>
    </reaction>
</comment>
<dbReference type="InterPro" id="IPR050469">
    <property type="entry name" value="Diguanylate_Cyclase"/>
</dbReference>
<dbReference type="InterPro" id="IPR035965">
    <property type="entry name" value="PAS-like_dom_sf"/>
</dbReference>
<gene>
    <name evidence="6" type="ORF">CEW87_06680</name>
</gene>
<dbReference type="Gene3D" id="3.30.450.20">
    <property type="entry name" value="PAS domain"/>
    <property type="match status" value="1"/>
</dbReference>
<evidence type="ECO:0000256" key="2">
    <source>
        <dbReference type="ARBA" id="ARBA00034247"/>
    </source>
</evidence>
<dbReference type="Gene3D" id="3.30.70.270">
    <property type="match status" value="1"/>
</dbReference>
<protein>
    <recommendedName>
        <fullName evidence="1">diguanylate cyclase</fullName>
        <ecNumber evidence="1">2.7.7.65</ecNumber>
    </recommendedName>
</protein>